<evidence type="ECO:0000313" key="2">
    <source>
        <dbReference type="EMBL" id="HGW29402.1"/>
    </source>
</evidence>
<accession>A0A7C4XUV2</accession>
<dbReference type="EMBL" id="DSRT01000028">
    <property type="protein sequence ID" value="HGW29402.1"/>
    <property type="molecule type" value="Genomic_DNA"/>
</dbReference>
<organism evidence="2">
    <name type="scientific">candidate division WWE3 bacterium</name>
    <dbReference type="NCBI Taxonomy" id="2053526"/>
    <lineage>
        <taxon>Bacteria</taxon>
        <taxon>Katanobacteria</taxon>
    </lineage>
</organism>
<gene>
    <name evidence="2" type="ORF">ENR63_00540</name>
</gene>
<comment type="caution">
    <text evidence="2">The sequence shown here is derived from an EMBL/GenBank/DDBJ whole genome shotgun (WGS) entry which is preliminary data.</text>
</comment>
<name>A0A7C4XUV2_UNCKA</name>
<reference evidence="2" key="1">
    <citation type="journal article" date="2020" name="mSystems">
        <title>Genome- and Community-Level Interaction Insights into Carbon Utilization and Element Cycling Functions of Hydrothermarchaeota in Hydrothermal Sediment.</title>
        <authorList>
            <person name="Zhou Z."/>
            <person name="Liu Y."/>
            <person name="Xu W."/>
            <person name="Pan J."/>
            <person name="Luo Z.H."/>
            <person name="Li M."/>
        </authorList>
    </citation>
    <scope>NUCLEOTIDE SEQUENCE [LARGE SCALE GENOMIC DNA]</scope>
    <source>
        <strain evidence="2">SpSt-417</strain>
    </source>
</reference>
<dbReference type="AlphaFoldDB" id="A0A7C4XUV2"/>
<evidence type="ECO:0000259" key="1">
    <source>
        <dbReference type="Pfam" id="PF26593"/>
    </source>
</evidence>
<protein>
    <recommendedName>
        <fullName evidence="1">TraC-like domain-containing protein</fullName>
    </recommendedName>
</protein>
<dbReference type="Pfam" id="PF26593">
    <property type="entry name" value="TraC-like"/>
    <property type="match status" value="1"/>
</dbReference>
<proteinExistence type="predicted"/>
<dbReference type="InterPro" id="IPR058596">
    <property type="entry name" value="TraC-like_dom"/>
</dbReference>
<sequence>MELPEIKATTQDHLDMADIREDLVVLKTGDVAAIISTTAVNFALLSEMEQDALIAAFSMLLNSITYPIQIVIRSKRVDISNYITKVVKVEQGLTDPLLKRQVQSYRKFVQDLVKVNDVLAKRFFVVIPSRSTGFQERGSTAFDWVGKMFGTHTKRVKVDADQALKRAKPELLPKVDHVIGEFGRLGIKARQLTTQEIVELYFEIYNPSSAEAQRIRTDIGDYRTAIVEPAILEE</sequence>
<feature type="domain" description="TraC-like" evidence="1">
    <location>
        <begin position="26"/>
        <end position="206"/>
    </location>
</feature>